<dbReference type="SUPFAM" id="SSF81296">
    <property type="entry name" value="E set domains"/>
    <property type="match status" value="2"/>
</dbReference>
<protein>
    <recommendedName>
        <fullName evidence="2">Arrestin C-terminal-like domain-containing protein</fullName>
    </recommendedName>
</protein>
<dbReference type="GO" id="GO:0005737">
    <property type="term" value="C:cytoplasm"/>
    <property type="evidence" value="ECO:0007669"/>
    <property type="project" value="TreeGrafter"/>
</dbReference>
<feature type="domain" description="Arrestin C-terminal-like" evidence="2">
    <location>
        <begin position="168"/>
        <end position="299"/>
    </location>
</feature>
<organism evidence="3 4">
    <name type="scientific">Lymnaea stagnalis</name>
    <name type="common">Great pond snail</name>
    <name type="synonym">Helix stagnalis</name>
    <dbReference type="NCBI Taxonomy" id="6523"/>
    <lineage>
        <taxon>Eukaryota</taxon>
        <taxon>Metazoa</taxon>
        <taxon>Spiralia</taxon>
        <taxon>Lophotrochozoa</taxon>
        <taxon>Mollusca</taxon>
        <taxon>Gastropoda</taxon>
        <taxon>Heterobranchia</taxon>
        <taxon>Euthyneura</taxon>
        <taxon>Panpulmonata</taxon>
        <taxon>Hygrophila</taxon>
        <taxon>Lymnaeoidea</taxon>
        <taxon>Lymnaeidae</taxon>
        <taxon>Lymnaea</taxon>
    </lineage>
</organism>
<dbReference type="PANTHER" id="PTHR11188:SF176">
    <property type="entry name" value="ARRESTIN DOMAIN-CONTAINING PROTEIN 1"/>
    <property type="match status" value="1"/>
</dbReference>
<dbReference type="AlphaFoldDB" id="A0AAV2HSU1"/>
<dbReference type="Pfam" id="PF02752">
    <property type="entry name" value="Arrestin_C"/>
    <property type="match status" value="1"/>
</dbReference>
<dbReference type="EMBL" id="CAXITT010000233">
    <property type="protein sequence ID" value="CAL1536577.1"/>
    <property type="molecule type" value="Genomic_DNA"/>
</dbReference>
<sequence length="385" mass="43620">MSAVEEMGIVLQHDIDEQYQYQPGEIIRGHINVKLSRPTAIRSINVKVYGEGNVSWKDEEEQVFQAKEVYVDAIKAVVDTTHLEPLSLPKGQHDFPFDYILPENIPSSYIGKYGNVTYTMRATVAGVKSSDASISSEPFLVLRRAAIPAAAMQPLTLKKEKRMWASCTFGNLYVSVSLDKQGGVPGEDIFLKAEIKNHSRRTVTAMQAALLMNSVFRAQSHQTDFRQIVSKKRDEFEVSHMEGRRWTFVRLPLPPYIPESKLEFCEFIELDYVFQFRVELAGGSEIRMEAPFWVGGLPQGLEVPADEKAGLKINRQWTVRGSKGLDFSDITEESKMEYDEGWGVEVVPEMRSESAVISNPLFRQNSFLQKGVKVIPEEFIENTKL</sequence>
<comment type="caution">
    <text evidence="3">The sequence shown here is derived from an EMBL/GenBank/DDBJ whole genome shotgun (WGS) entry which is preliminary data.</text>
</comment>
<comment type="similarity">
    <text evidence="1">Belongs to the arrestin family.</text>
</comment>
<evidence type="ECO:0000259" key="2">
    <source>
        <dbReference type="SMART" id="SM01017"/>
    </source>
</evidence>
<proteinExistence type="inferred from homology"/>
<dbReference type="Pfam" id="PF00339">
    <property type="entry name" value="Arrestin_N"/>
    <property type="match status" value="1"/>
</dbReference>
<dbReference type="InterPro" id="IPR014752">
    <property type="entry name" value="Arrestin-like_C"/>
</dbReference>
<dbReference type="Gene3D" id="2.60.40.640">
    <property type="match status" value="2"/>
</dbReference>
<dbReference type="InterPro" id="IPR011021">
    <property type="entry name" value="Arrestin-like_N"/>
</dbReference>
<evidence type="ECO:0000313" key="4">
    <source>
        <dbReference type="Proteomes" id="UP001497497"/>
    </source>
</evidence>
<evidence type="ECO:0000313" key="3">
    <source>
        <dbReference type="EMBL" id="CAL1536577.1"/>
    </source>
</evidence>
<dbReference type="InterPro" id="IPR014756">
    <property type="entry name" value="Ig_E-set"/>
</dbReference>
<evidence type="ECO:0000256" key="1">
    <source>
        <dbReference type="ARBA" id="ARBA00005298"/>
    </source>
</evidence>
<dbReference type="SMART" id="SM01017">
    <property type="entry name" value="Arrestin_C"/>
    <property type="match status" value="1"/>
</dbReference>
<gene>
    <name evidence="3" type="ORF">GSLYS_00010490001</name>
</gene>
<keyword evidence="4" id="KW-1185">Reference proteome</keyword>
<dbReference type="GO" id="GO:0015031">
    <property type="term" value="P:protein transport"/>
    <property type="evidence" value="ECO:0007669"/>
    <property type="project" value="TreeGrafter"/>
</dbReference>
<name>A0AAV2HSU1_LYMST</name>
<accession>A0AAV2HSU1</accession>
<dbReference type="Proteomes" id="UP001497497">
    <property type="component" value="Unassembled WGS sequence"/>
</dbReference>
<dbReference type="InterPro" id="IPR050357">
    <property type="entry name" value="Arrestin_domain-protein"/>
</dbReference>
<dbReference type="PANTHER" id="PTHR11188">
    <property type="entry name" value="ARRESTIN DOMAIN CONTAINING PROTEIN"/>
    <property type="match status" value="1"/>
</dbReference>
<dbReference type="InterPro" id="IPR011022">
    <property type="entry name" value="Arrestin_C-like"/>
</dbReference>
<reference evidence="3 4" key="1">
    <citation type="submission" date="2024-04" db="EMBL/GenBank/DDBJ databases">
        <authorList>
            <consortium name="Genoscope - CEA"/>
            <person name="William W."/>
        </authorList>
    </citation>
    <scope>NUCLEOTIDE SEQUENCE [LARGE SCALE GENOMIC DNA]</scope>
</reference>